<feature type="domain" description="EF-hand" evidence="4">
    <location>
        <begin position="82"/>
        <end position="108"/>
    </location>
</feature>
<dbReference type="PROSITE" id="PS50222">
    <property type="entry name" value="EF_HAND_2"/>
    <property type="match status" value="3"/>
</dbReference>
<name>A0A5B8R681_9ZZZZ</name>
<feature type="region of interest" description="Disordered" evidence="3">
    <location>
        <begin position="63"/>
        <end position="124"/>
    </location>
</feature>
<dbReference type="GO" id="GO:0005509">
    <property type="term" value="F:calcium ion binding"/>
    <property type="evidence" value="ECO:0007669"/>
    <property type="project" value="InterPro"/>
</dbReference>
<dbReference type="SUPFAM" id="SSF47473">
    <property type="entry name" value="EF-hand"/>
    <property type="match status" value="1"/>
</dbReference>
<feature type="domain" description="EF-hand" evidence="4">
    <location>
        <begin position="38"/>
        <end position="64"/>
    </location>
</feature>
<sequence>MATRERTRSLVVTIALAGMFASAGSAAADLPSRGPVPFATYDSNGDGFISEAEFAAVRERRMAQRDETGMSGRRRAANAPTFSSFDRDGDGRLTREEFRAGQRVRMEEKRGGGQGPGAGMQGGRPTFADFDLDGDGRIGKAEFSRARATRMGERAQDGYPMRNAGNAPGFGDIDADGNGWISPEEFAARRAPAGSR</sequence>
<dbReference type="Gene3D" id="1.10.238.10">
    <property type="entry name" value="EF-hand"/>
    <property type="match status" value="2"/>
</dbReference>
<dbReference type="Pfam" id="PF13499">
    <property type="entry name" value="EF-hand_7"/>
    <property type="match status" value="1"/>
</dbReference>
<evidence type="ECO:0000259" key="4">
    <source>
        <dbReference type="PROSITE" id="PS50222"/>
    </source>
</evidence>
<reference evidence="5" key="1">
    <citation type="submission" date="2019-06" db="EMBL/GenBank/DDBJ databases">
        <authorList>
            <person name="Murdoch R.W."/>
            <person name="Fathepure B."/>
        </authorList>
    </citation>
    <scope>NUCLEOTIDE SEQUENCE</scope>
</reference>
<feature type="compositionally biased region" description="Gly residues" evidence="3">
    <location>
        <begin position="112"/>
        <end position="122"/>
    </location>
</feature>
<gene>
    <name evidence="5" type="ORF">KBTEX_00757</name>
</gene>
<dbReference type="CDD" id="cd00051">
    <property type="entry name" value="EFh"/>
    <property type="match status" value="2"/>
</dbReference>
<feature type="region of interest" description="Disordered" evidence="3">
    <location>
        <begin position="143"/>
        <end position="178"/>
    </location>
</feature>
<evidence type="ECO:0000313" key="5">
    <source>
        <dbReference type="EMBL" id="QEA04449.1"/>
    </source>
</evidence>
<dbReference type="InterPro" id="IPR039647">
    <property type="entry name" value="EF_hand_pair_protein_CML-like"/>
</dbReference>
<feature type="domain" description="EF-hand" evidence="4">
    <location>
        <begin position="127"/>
        <end position="153"/>
    </location>
</feature>
<dbReference type="EMBL" id="MN079084">
    <property type="protein sequence ID" value="QEA04449.1"/>
    <property type="molecule type" value="Genomic_DNA"/>
</dbReference>
<proteinExistence type="predicted"/>
<organism evidence="5">
    <name type="scientific">uncultured organism</name>
    <dbReference type="NCBI Taxonomy" id="155900"/>
    <lineage>
        <taxon>unclassified sequences</taxon>
        <taxon>environmental samples</taxon>
    </lineage>
</organism>
<evidence type="ECO:0000256" key="3">
    <source>
        <dbReference type="SAM" id="MobiDB-lite"/>
    </source>
</evidence>
<feature type="compositionally biased region" description="Basic and acidic residues" evidence="3">
    <location>
        <begin position="143"/>
        <end position="156"/>
    </location>
</feature>
<keyword evidence="1" id="KW-0479">Metal-binding</keyword>
<dbReference type="InterPro" id="IPR011992">
    <property type="entry name" value="EF-hand-dom_pair"/>
</dbReference>
<dbReference type="InterPro" id="IPR018247">
    <property type="entry name" value="EF_Hand_1_Ca_BS"/>
</dbReference>
<evidence type="ECO:0000256" key="2">
    <source>
        <dbReference type="ARBA" id="ARBA00022737"/>
    </source>
</evidence>
<protein>
    <recommendedName>
        <fullName evidence="4">EF-hand domain-containing protein</fullName>
    </recommendedName>
</protein>
<dbReference type="AlphaFoldDB" id="A0A5B8R681"/>
<dbReference type="PROSITE" id="PS00018">
    <property type="entry name" value="EF_HAND_1"/>
    <property type="match status" value="4"/>
</dbReference>
<dbReference type="Pfam" id="PF13202">
    <property type="entry name" value="EF-hand_5"/>
    <property type="match status" value="2"/>
</dbReference>
<evidence type="ECO:0000256" key="1">
    <source>
        <dbReference type="ARBA" id="ARBA00022723"/>
    </source>
</evidence>
<feature type="compositionally biased region" description="Basic and acidic residues" evidence="3">
    <location>
        <begin position="85"/>
        <end position="111"/>
    </location>
</feature>
<dbReference type="InterPro" id="IPR002048">
    <property type="entry name" value="EF_hand_dom"/>
</dbReference>
<accession>A0A5B8R681</accession>
<dbReference type="PANTHER" id="PTHR10891">
    <property type="entry name" value="EF-HAND CALCIUM-BINDING DOMAIN CONTAINING PROTEIN"/>
    <property type="match status" value="1"/>
</dbReference>
<keyword evidence="2" id="KW-0677">Repeat</keyword>